<dbReference type="EMBL" id="KV425989">
    <property type="protein sequence ID" value="KZV93484.1"/>
    <property type="molecule type" value="Genomic_DNA"/>
</dbReference>
<gene>
    <name evidence="1" type="ORF">EXIGLDRAFT_717089</name>
</gene>
<dbReference type="Proteomes" id="UP000077266">
    <property type="component" value="Unassembled WGS sequence"/>
</dbReference>
<dbReference type="InParanoid" id="A0A165IJE6"/>
<evidence type="ECO:0000313" key="1">
    <source>
        <dbReference type="EMBL" id="KZV93484.1"/>
    </source>
</evidence>
<name>A0A165IJE6_EXIGL</name>
<organism evidence="1 2">
    <name type="scientific">Exidia glandulosa HHB12029</name>
    <dbReference type="NCBI Taxonomy" id="1314781"/>
    <lineage>
        <taxon>Eukaryota</taxon>
        <taxon>Fungi</taxon>
        <taxon>Dikarya</taxon>
        <taxon>Basidiomycota</taxon>
        <taxon>Agaricomycotina</taxon>
        <taxon>Agaricomycetes</taxon>
        <taxon>Auriculariales</taxon>
        <taxon>Exidiaceae</taxon>
        <taxon>Exidia</taxon>
    </lineage>
</organism>
<feature type="non-terminal residue" evidence="1">
    <location>
        <position position="1"/>
    </location>
</feature>
<reference evidence="1 2" key="1">
    <citation type="journal article" date="2016" name="Mol. Biol. Evol.">
        <title>Comparative Genomics of Early-Diverging Mushroom-Forming Fungi Provides Insights into the Origins of Lignocellulose Decay Capabilities.</title>
        <authorList>
            <person name="Nagy L.G."/>
            <person name="Riley R."/>
            <person name="Tritt A."/>
            <person name="Adam C."/>
            <person name="Daum C."/>
            <person name="Floudas D."/>
            <person name="Sun H."/>
            <person name="Yadav J.S."/>
            <person name="Pangilinan J."/>
            <person name="Larsson K.H."/>
            <person name="Matsuura K."/>
            <person name="Barry K."/>
            <person name="Labutti K."/>
            <person name="Kuo R."/>
            <person name="Ohm R.A."/>
            <person name="Bhattacharya S.S."/>
            <person name="Shirouzu T."/>
            <person name="Yoshinaga Y."/>
            <person name="Martin F.M."/>
            <person name="Grigoriev I.V."/>
            <person name="Hibbett D.S."/>
        </authorList>
    </citation>
    <scope>NUCLEOTIDE SEQUENCE [LARGE SCALE GENOMIC DNA]</scope>
    <source>
        <strain evidence="1 2">HHB12029</strain>
    </source>
</reference>
<dbReference type="AlphaFoldDB" id="A0A165IJE6"/>
<evidence type="ECO:0000313" key="2">
    <source>
        <dbReference type="Proteomes" id="UP000077266"/>
    </source>
</evidence>
<sequence length="64" mass="7138">MPDFTDAGGDDIWQYASDVYASMTKGDAYFAKGESLRPGNVWEVYVRSTSFISHYPVARVLNAL</sequence>
<proteinExistence type="predicted"/>
<keyword evidence="2" id="KW-1185">Reference proteome</keyword>
<accession>A0A165IJE6</accession>
<protein>
    <submittedName>
        <fullName evidence="1">Uncharacterized protein</fullName>
    </submittedName>
</protein>